<dbReference type="InterPro" id="IPR002893">
    <property type="entry name" value="Znf_MYND"/>
</dbReference>
<proteinExistence type="predicted"/>
<feature type="domain" description="MYND-type" evidence="4">
    <location>
        <begin position="46"/>
        <end position="80"/>
    </location>
</feature>
<dbReference type="GO" id="GO:0008270">
    <property type="term" value="F:zinc ion binding"/>
    <property type="evidence" value="ECO:0007669"/>
    <property type="project" value="UniProtKB-KW"/>
</dbReference>
<accession>A0A8X6YX21</accession>
<dbReference type="AlphaFoldDB" id="A0A8X6YX21"/>
<dbReference type="PROSITE" id="PS01360">
    <property type="entry name" value="ZF_MYND_1"/>
    <property type="match status" value="1"/>
</dbReference>
<dbReference type="Proteomes" id="UP000886998">
    <property type="component" value="Unassembled WGS sequence"/>
</dbReference>
<evidence type="ECO:0000259" key="4">
    <source>
        <dbReference type="PROSITE" id="PS01360"/>
    </source>
</evidence>
<keyword evidence="3" id="KW-0862">Zinc</keyword>
<sequence length="146" mass="16849">MERSDPQEENMESPDFKLVNLKKKSSLLEDNKRLKSIINGIVNGYCIICQKPANLQCCTNHNYCSSICKLMDKSEHDEDCPCIFRQDKTIQHPRCILCRLPAFFHCCSNNFYCSTTCTLIDNSEHDSDCPGIFPEDETIQHPRVRI</sequence>
<evidence type="ECO:0000313" key="5">
    <source>
        <dbReference type="EMBL" id="GFY79509.1"/>
    </source>
</evidence>
<keyword evidence="1" id="KW-0479">Metal-binding</keyword>
<dbReference type="SUPFAM" id="SSF144232">
    <property type="entry name" value="HIT/MYND zinc finger-like"/>
    <property type="match status" value="2"/>
</dbReference>
<gene>
    <name evidence="5" type="ORF">TNIN_261</name>
</gene>
<keyword evidence="6" id="KW-1185">Reference proteome</keyword>
<evidence type="ECO:0000256" key="2">
    <source>
        <dbReference type="ARBA" id="ARBA00022771"/>
    </source>
</evidence>
<protein>
    <recommendedName>
        <fullName evidence="4">MYND-type domain-containing protein</fullName>
    </recommendedName>
</protein>
<reference evidence="5" key="1">
    <citation type="submission" date="2020-08" db="EMBL/GenBank/DDBJ databases">
        <title>Multicomponent nature underlies the extraordinary mechanical properties of spider dragline silk.</title>
        <authorList>
            <person name="Kono N."/>
            <person name="Nakamura H."/>
            <person name="Mori M."/>
            <person name="Yoshida Y."/>
            <person name="Ohtoshi R."/>
            <person name="Malay A.D."/>
            <person name="Moran D.A.P."/>
            <person name="Tomita M."/>
            <person name="Numata K."/>
            <person name="Arakawa K."/>
        </authorList>
    </citation>
    <scope>NUCLEOTIDE SEQUENCE</scope>
</reference>
<evidence type="ECO:0000256" key="1">
    <source>
        <dbReference type="ARBA" id="ARBA00022723"/>
    </source>
</evidence>
<dbReference type="InterPro" id="IPR057053">
    <property type="entry name" value="MYND_ZMYND11_ZMYD8"/>
</dbReference>
<dbReference type="Pfam" id="PF24324">
    <property type="entry name" value="MYND_ZMYND11_ZMYD8"/>
    <property type="match status" value="2"/>
</dbReference>
<keyword evidence="2" id="KW-0863">Zinc-finger</keyword>
<evidence type="ECO:0000256" key="3">
    <source>
        <dbReference type="ARBA" id="ARBA00022833"/>
    </source>
</evidence>
<evidence type="ECO:0000313" key="6">
    <source>
        <dbReference type="Proteomes" id="UP000886998"/>
    </source>
</evidence>
<comment type="caution">
    <text evidence="5">The sequence shown here is derived from an EMBL/GenBank/DDBJ whole genome shotgun (WGS) entry which is preliminary data.</text>
</comment>
<name>A0A8X6YX21_9ARAC</name>
<dbReference type="EMBL" id="BMAV01023608">
    <property type="protein sequence ID" value="GFY79509.1"/>
    <property type="molecule type" value="Genomic_DNA"/>
</dbReference>
<organism evidence="5 6">
    <name type="scientific">Trichonephila inaurata madagascariensis</name>
    <dbReference type="NCBI Taxonomy" id="2747483"/>
    <lineage>
        <taxon>Eukaryota</taxon>
        <taxon>Metazoa</taxon>
        <taxon>Ecdysozoa</taxon>
        <taxon>Arthropoda</taxon>
        <taxon>Chelicerata</taxon>
        <taxon>Arachnida</taxon>
        <taxon>Araneae</taxon>
        <taxon>Araneomorphae</taxon>
        <taxon>Entelegynae</taxon>
        <taxon>Araneoidea</taxon>
        <taxon>Nephilidae</taxon>
        <taxon>Trichonephila</taxon>
        <taxon>Trichonephila inaurata</taxon>
    </lineage>
</organism>